<keyword evidence="3" id="KW-0378">Hydrolase</keyword>
<comment type="caution">
    <text evidence="3">The sequence shown here is derived from an EMBL/GenBank/DDBJ whole genome shotgun (WGS) entry which is preliminary data.</text>
</comment>
<dbReference type="RefSeq" id="WP_202007849.1">
    <property type="nucleotide sequence ID" value="NZ_JAERRB010000001.1"/>
</dbReference>
<dbReference type="Proteomes" id="UP000613030">
    <property type="component" value="Unassembled WGS sequence"/>
</dbReference>
<evidence type="ECO:0000259" key="2">
    <source>
        <dbReference type="Pfam" id="PF12146"/>
    </source>
</evidence>
<organism evidence="3 4">
    <name type="scientific">Chryseolinea lacunae</name>
    <dbReference type="NCBI Taxonomy" id="2801331"/>
    <lineage>
        <taxon>Bacteria</taxon>
        <taxon>Pseudomonadati</taxon>
        <taxon>Bacteroidota</taxon>
        <taxon>Cytophagia</taxon>
        <taxon>Cytophagales</taxon>
        <taxon>Fulvivirgaceae</taxon>
        <taxon>Chryseolinea</taxon>
    </lineage>
</organism>
<keyword evidence="1" id="KW-0812">Transmembrane</keyword>
<evidence type="ECO:0000313" key="4">
    <source>
        <dbReference type="Proteomes" id="UP000613030"/>
    </source>
</evidence>
<gene>
    <name evidence="3" type="ORF">JI741_04780</name>
</gene>
<reference evidence="3 4" key="1">
    <citation type="submission" date="2021-01" db="EMBL/GenBank/DDBJ databases">
        <title>Chryseolinea sp. Jin1 Genome sequencing and assembly.</title>
        <authorList>
            <person name="Kim I."/>
        </authorList>
    </citation>
    <scope>NUCLEOTIDE SEQUENCE [LARGE SCALE GENOMIC DNA]</scope>
    <source>
        <strain evidence="3 4">Jin1</strain>
    </source>
</reference>
<dbReference type="InterPro" id="IPR029058">
    <property type="entry name" value="AB_hydrolase_fold"/>
</dbReference>
<keyword evidence="1" id="KW-0472">Membrane</keyword>
<dbReference type="PIRSF" id="PIRSF037442">
    <property type="entry name" value="UCP037442_abhydr"/>
    <property type="match status" value="1"/>
</dbReference>
<feature type="transmembrane region" description="Helical" evidence="1">
    <location>
        <begin position="146"/>
        <end position="164"/>
    </location>
</feature>
<dbReference type="SUPFAM" id="SSF53474">
    <property type="entry name" value="alpha/beta-Hydrolases"/>
    <property type="match status" value="1"/>
</dbReference>
<dbReference type="EMBL" id="JAERRB010000001">
    <property type="protein sequence ID" value="MBL0740519.1"/>
    <property type="molecule type" value="Genomic_DNA"/>
</dbReference>
<dbReference type="Pfam" id="PF12146">
    <property type="entry name" value="Hydrolase_4"/>
    <property type="match status" value="1"/>
</dbReference>
<proteinExistence type="predicted"/>
<dbReference type="Gene3D" id="3.40.50.1820">
    <property type="entry name" value="alpha/beta hydrolase"/>
    <property type="match status" value="1"/>
</dbReference>
<keyword evidence="1" id="KW-1133">Transmembrane helix</keyword>
<feature type="domain" description="Serine aminopeptidase S33" evidence="2">
    <location>
        <begin position="24"/>
        <end position="151"/>
    </location>
</feature>
<evidence type="ECO:0000256" key="1">
    <source>
        <dbReference type="SAM" id="Phobius"/>
    </source>
</evidence>
<evidence type="ECO:0000313" key="3">
    <source>
        <dbReference type="EMBL" id="MBL0740519.1"/>
    </source>
</evidence>
<name>A0ABS1KM23_9BACT</name>
<dbReference type="InterPro" id="IPR017208">
    <property type="entry name" value="UCP037442_abhydr"/>
</dbReference>
<keyword evidence="4" id="KW-1185">Reference proteome</keyword>
<accession>A0ABS1KM23</accession>
<sequence>MEKLMLKASDGYVLHGLLGIPETDVRGTVVISSATCIKKEYYLNFANYLVKGGYTVLLFDYRGIGESAPPDLKQSAIFLHEWGTLDMNTMLNYLVEERGCRDIVWIGHSIGAQLVGFLDQHQHIKQIIAINAALGYWRYFPYPMKAVIWLLWFVIGPLMIRYYGYGQMKKIGWGENLPPNALLEWRSWCLSKNYYGGFIARHLKTDRFYKIKTPITAIYFSDDYIANDKTVSLMMNFFPNAPTRILKIDTTRYTRLKVGHSGVFRKRFESSLWPVLLSHI</sequence>
<dbReference type="InterPro" id="IPR022742">
    <property type="entry name" value="Hydrolase_4"/>
</dbReference>
<protein>
    <submittedName>
        <fullName evidence="3">Alpha/beta fold hydrolase</fullName>
    </submittedName>
</protein>
<dbReference type="GO" id="GO:0016787">
    <property type="term" value="F:hydrolase activity"/>
    <property type="evidence" value="ECO:0007669"/>
    <property type="project" value="UniProtKB-KW"/>
</dbReference>